<sequence length="45" mass="5233">MENVCDFRTNYINHKLMESAAGIKVQYRLALNRPVPLRCVSTKHD</sequence>
<comment type="caution">
    <text evidence="1">The sequence shown here is derived from an EMBL/GenBank/DDBJ whole genome shotgun (WGS) entry which is preliminary data.</text>
</comment>
<reference evidence="1 2" key="1">
    <citation type="submission" date="2013-04" db="EMBL/GenBank/DDBJ databases">
        <authorList>
            <person name="Weinstock G."/>
            <person name="Sodergren E."/>
            <person name="Lobos E.A."/>
            <person name="Fulton L."/>
            <person name="Fulton R."/>
            <person name="Courtney L."/>
            <person name="Fronick C."/>
            <person name="O'Laughlin M."/>
            <person name="Godfrey J."/>
            <person name="Wilson R.M."/>
            <person name="Miner T."/>
            <person name="Farmer C."/>
            <person name="Delehaunty K."/>
            <person name="Cordes M."/>
            <person name="Minx P."/>
            <person name="Tomlinson C."/>
            <person name="Chen J."/>
            <person name="Wollam A."/>
            <person name="Pepin K.H."/>
            <person name="Palsikar V.B."/>
            <person name="Zhang X."/>
            <person name="Suruliraj S."/>
            <person name="Perna N.T."/>
            <person name="Plunkett G."/>
            <person name="Warren W."/>
            <person name="Mitreva M."/>
            <person name="Mardis E.R."/>
            <person name="Wilson R.K."/>
        </authorList>
    </citation>
    <scope>NUCLEOTIDE SEQUENCE [LARGE SCALE GENOMIC DNA]</scope>
    <source>
        <strain evidence="1 2">DSM 4568</strain>
    </source>
</reference>
<accession>S3IRB8</accession>
<dbReference type="Proteomes" id="UP000014585">
    <property type="component" value="Unassembled WGS sequence"/>
</dbReference>
<dbReference type="STRING" id="566551.HMPREF0201_02685"/>
<dbReference type="EMBL" id="ATDT01000023">
    <property type="protein sequence ID" value="EPF16328.1"/>
    <property type="molecule type" value="Genomic_DNA"/>
</dbReference>
<proteinExistence type="predicted"/>
<name>S3IRB8_9ENTR</name>
<dbReference type="AlphaFoldDB" id="S3IRB8"/>
<evidence type="ECO:0000313" key="2">
    <source>
        <dbReference type="Proteomes" id="UP000014585"/>
    </source>
</evidence>
<gene>
    <name evidence="1" type="ORF">HMPREF0201_02685</name>
</gene>
<dbReference type="HOGENOM" id="CLU_3197654_0_0_6"/>
<protein>
    <submittedName>
        <fullName evidence="1">Uncharacterized protein</fullName>
    </submittedName>
</protein>
<evidence type="ECO:0000313" key="1">
    <source>
        <dbReference type="EMBL" id="EPF16328.1"/>
    </source>
</evidence>
<organism evidence="1 2">
    <name type="scientific">Cedecea davisae DSM 4568</name>
    <dbReference type="NCBI Taxonomy" id="566551"/>
    <lineage>
        <taxon>Bacteria</taxon>
        <taxon>Pseudomonadati</taxon>
        <taxon>Pseudomonadota</taxon>
        <taxon>Gammaproteobacteria</taxon>
        <taxon>Enterobacterales</taxon>
        <taxon>Enterobacteriaceae</taxon>
        <taxon>Cedecea</taxon>
    </lineage>
</organism>